<proteinExistence type="predicted"/>
<evidence type="ECO:0000256" key="1">
    <source>
        <dbReference type="SAM" id="MobiDB-lite"/>
    </source>
</evidence>
<organism evidence="2 3">
    <name type="scientific">[Kitasatospora] papulosa</name>
    <dbReference type="NCBI Taxonomy" id="1464011"/>
    <lineage>
        <taxon>Bacteria</taxon>
        <taxon>Bacillati</taxon>
        <taxon>Actinomycetota</taxon>
        <taxon>Actinomycetes</taxon>
        <taxon>Kitasatosporales</taxon>
        <taxon>Streptomycetaceae</taxon>
        <taxon>Streptomyces</taxon>
    </lineage>
</organism>
<reference evidence="2 3" key="1">
    <citation type="submission" date="2022-10" db="EMBL/GenBank/DDBJ databases">
        <title>The complete genomes of actinobacterial strains from the NBC collection.</title>
        <authorList>
            <person name="Joergensen T.S."/>
            <person name="Alvarez Arevalo M."/>
            <person name="Sterndorff E.B."/>
            <person name="Faurdal D."/>
            <person name="Vuksanovic O."/>
            <person name="Mourched A.-S."/>
            <person name="Charusanti P."/>
            <person name="Shaw S."/>
            <person name="Blin K."/>
            <person name="Weber T."/>
        </authorList>
    </citation>
    <scope>NUCLEOTIDE SEQUENCE [LARGE SCALE GENOMIC DNA]</scope>
    <source>
        <strain evidence="2 3">NBC_00185</strain>
    </source>
</reference>
<evidence type="ECO:0000313" key="3">
    <source>
        <dbReference type="Proteomes" id="UP001622496"/>
    </source>
</evidence>
<gene>
    <name evidence="2" type="ORF">OG560_29600</name>
</gene>
<feature type="compositionally biased region" description="Basic and acidic residues" evidence="1">
    <location>
        <begin position="26"/>
        <end position="43"/>
    </location>
</feature>
<name>A0ABZ1KCQ1_9ACTN</name>
<keyword evidence="3" id="KW-1185">Reference proteome</keyword>
<sequence length="43" mass="4705">MFGTGDLTSADRATKDSLHRAKQAAKRADAARTRRENASKTSR</sequence>
<dbReference type="Proteomes" id="UP001622496">
    <property type="component" value="Chromosome"/>
</dbReference>
<evidence type="ECO:0000313" key="2">
    <source>
        <dbReference type="EMBL" id="WTP69353.1"/>
    </source>
</evidence>
<dbReference type="EMBL" id="CP108135">
    <property type="protein sequence ID" value="WTP69353.1"/>
    <property type="molecule type" value="Genomic_DNA"/>
</dbReference>
<dbReference type="RefSeq" id="WP_406188973.1">
    <property type="nucleotide sequence ID" value="NZ_CP108135.1"/>
</dbReference>
<feature type="region of interest" description="Disordered" evidence="1">
    <location>
        <begin position="1"/>
        <end position="43"/>
    </location>
</feature>
<protein>
    <submittedName>
        <fullName evidence="2">Uncharacterized protein</fullName>
    </submittedName>
</protein>
<accession>A0ABZ1KCQ1</accession>